<sequence length="280" mass="30448">MEPSQKLCAAAAEKGVQVRQGYFNAASVADARPEPYDCVVVRHVLEHIDDLHDMITSLRFILKEDGVLLVEVPSLEKTVENRSYSNLFHEHLNYFSVPVLSRLFGRYGFTVDRGRFVDIHGGSILMLFRLGHASAEPIATTGGPVAAAAAADPEPVRAFAADAPRYFARVRERIASLASGGKVVHGYGASHRTFALLGGAGLDERQVPVIYDVNPFLRRKRLNGIGSLVLSADGLQQASDHPDAIVILALSYQAELVRLLRDQYGYAGDIVTLGAEVNLP</sequence>
<dbReference type="PANTHER" id="PTHR43861">
    <property type="entry name" value="TRANS-ACONITATE 2-METHYLTRANSFERASE-RELATED"/>
    <property type="match status" value="1"/>
</dbReference>
<dbReference type="GO" id="GO:0008168">
    <property type="term" value="F:methyltransferase activity"/>
    <property type="evidence" value="ECO:0007669"/>
    <property type="project" value="UniProtKB-KW"/>
</dbReference>
<dbReference type="EMBL" id="JAPDIA010000007">
    <property type="protein sequence ID" value="MDG0811184.1"/>
    <property type="molecule type" value="Genomic_DNA"/>
</dbReference>
<dbReference type="Pfam" id="PF08484">
    <property type="entry name" value="Methyltransf_14"/>
    <property type="match status" value="1"/>
</dbReference>
<organism evidence="2 3">
    <name type="scientific">Cohnella rhizosphaerae</name>
    <dbReference type="NCBI Taxonomy" id="1457232"/>
    <lineage>
        <taxon>Bacteria</taxon>
        <taxon>Bacillati</taxon>
        <taxon>Bacillota</taxon>
        <taxon>Bacilli</taxon>
        <taxon>Bacillales</taxon>
        <taxon>Paenibacillaceae</taxon>
        <taxon>Cohnella</taxon>
    </lineage>
</organism>
<dbReference type="InterPro" id="IPR013691">
    <property type="entry name" value="MeTrfase_14"/>
</dbReference>
<dbReference type="InterPro" id="IPR029063">
    <property type="entry name" value="SAM-dependent_MTases_sf"/>
</dbReference>
<dbReference type="SUPFAM" id="SSF53335">
    <property type="entry name" value="S-adenosyl-L-methionine-dependent methyltransferases"/>
    <property type="match status" value="1"/>
</dbReference>
<evidence type="ECO:0000313" key="3">
    <source>
        <dbReference type="Proteomes" id="UP001153404"/>
    </source>
</evidence>
<dbReference type="Pfam" id="PF13489">
    <property type="entry name" value="Methyltransf_23"/>
    <property type="match status" value="1"/>
</dbReference>
<dbReference type="RefSeq" id="WP_277534890.1">
    <property type="nucleotide sequence ID" value="NZ_JAPDIA010000007.1"/>
</dbReference>
<keyword evidence="3" id="KW-1185">Reference proteome</keyword>
<keyword evidence="2" id="KW-0489">Methyltransferase</keyword>
<gene>
    <name evidence="2" type="ORF">OMP40_18780</name>
</gene>
<evidence type="ECO:0000313" key="2">
    <source>
        <dbReference type="EMBL" id="MDG0811184.1"/>
    </source>
</evidence>
<reference evidence="2" key="1">
    <citation type="submission" date="2022-10" db="EMBL/GenBank/DDBJ databases">
        <title>Comparative genomic analysis of Cohnella hashimotonis sp. nov., isolated from the International Space Station.</title>
        <authorList>
            <person name="Simpson A."/>
            <person name="Venkateswaran K."/>
        </authorList>
    </citation>
    <scope>NUCLEOTIDE SEQUENCE</scope>
    <source>
        <strain evidence="2">DSM 28161</strain>
    </source>
</reference>
<dbReference type="Proteomes" id="UP001153404">
    <property type="component" value="Unassembled WGS sequence"/>
</dbReference>
<protein>
    <submittedName>
        <fullName evidence="2">Class I SAM-dependent methyltransferase</fullName>
    </submittedName>
</protein>
<evidence type="ECO:0000259" key="1">
    <source>
        <dbReference type="Pfam" id="PF08484"/>
    </source>
</evidence>
<accession>A0A9X4QU76</accession>
<keyword evidence="2" id="KW-0808">Transferase</keyword>
<dbReference type="GO" id="GO:0032259">
    <property type="term" value="P:methylation"/>
    <property type="evidence" value="ECO:0007669"/>
    <property type="project" value="UniProtKB-KW"/>
</dbReference>
<dbReference type="Gene3D" id="3.40.50.720">
    <property type="entry name" value="NAD(P)-binding Rossmann-like Domain"/>
    <property type="match status" value="1"/>
</dbReference>
<name>A0A9X4QU76_9BACL</name>
<dbReference type="PANTHER" id="PTHR43861:SF5">
    <property type="entry name" value="BLL5978 PROTEIN"/>
    <property type="match status" value="1"/>
</dbReference>
<dbReference type="CDD" id="cd02440">
    <property type="entry name" value="AdoMet_MTases"/>
    <property type="match status" value="1"/>
</dbReference>
<feature type="domain" description="C-methyltransferase" evidence="1">
    <location>
        <begin position="119"/>
        <end position="267"/>
    </location>
</feature>
<comment type="caution">
    <text evidence="2">The sequence shown here is derived from an EMBL/GenBank/DDBJ whole genome shotgun (WGS) entry which is preliminary data.</text>
</comment>
<proteinExistence type="predicted"/>
<dbReference type="AlphaFoldDB" id="A0A9X4QU76"/>
<dbReference type="Gene3D" id="3.40.50.150">
    <property type="entry name" value="Vaccinia Virus protein VP39"/>
    <property type="match status" value="1"/>
</dbReference>